<gene>
    <name evidence="2" type="ORF">TM35_000132440</name>
</gene>
<evidence type="ECO:0000313" key="3">
    <source>
        <dbReference type="Proteomes" id="UP000192257"/>
    </source>
</evidence>
<comment type="caution">
    <text evidence="2">The sequence shown here is derived from an EMBL/GenBank/DDBJ whole genome shotgun (WGS) entry which is preliminary data.</text>
</comment>
<accession>A0A1X0NYK5</accession>
<feature type="region of interest" description="Disordered" evidence="1">
    <location>
        <begin position="1"/>
        <end position="82"/>
    </location>
</feature>
<name>A0A1X0NYK5_9TRYP</name>
<dbReference type="GeneID" id="39985240"/>
<feature type="region of interest" description="Disordered" evidence="1">
    <location>
        <begin position="208"/>
        <end position="228"/>
    </location>
</feature>
<evidence type="ECO:0000313" key="2">
    <source>
        <dbReference type="EMBL" id="ORC89240.1"/>
    </source>
</evidence>
<proteinExistence type="predicted"/>
<feature type="non-terminal residue" evidence="2">
    <location>
        <position position="1"/>
    </location>
</feature>
<feature type="compositionally biased region" description="Polar residues" evidence="1">
    <location>
        <begin position="28"/>
        <end position="37"/>
    </location>
</feature>
<dbReference type="RefSeq" id="XP_028883306.1">
    <property type="nucleotide sequence ID" value="XM_029025460.1"/>
</dbReference>
<dbReference type="AlphaFoldDB" id="A0A1X0NYK5"/>
<dbReference type="Proteomes" id="UP000192257">
    <property type="component" value="Unassembled WGS sequence"/>
</dbReference>
<reference evidence="2 3" key="1">
    <citation type="submission" date="2017-03" db="EMBL/GenBank/DDBJ databases">
        <title>An alternative strategy for trypanosome survival in the mammalian bloodstream revealed through genome and transcriptome analysis of the ubiquitous bovine parasite Trypanosoma (Megatrypanum) theileri.</title>
        <authorList>
            <person name="Kelly S."/>
            <person name="Ivens A."/>
            <person name="Mott A."/>
            <person name="O'Neill E."/>
            <person name="Emms D."/>
            <person name="Macleod O."/>
            <person name="Voorheis P."/>
            <person name="Matthews J."/>
            <person name="Matthews K."/>
            <person name="Carrington M."/>
        </authorList>
    </citation>
    <scope>NUCLEOTIDE SEQUENCE [LARGE SCALE GENOMIC DNA]</scope>
    <source>
        <strain evidence="2">Edinburgh</strain>
    </source>
</reference>
<sequence length="228" mass="24928">QQQQPVDTVHTESESSEEEEKEEAPSTPEVTGRQQPVGTMHVLSESSEEEKEEDEGEEEVEEEEKEDREDVPSTGVATGQKEAVHIMDPTVGAVDIMDYVCNGDVNNRNEVEVNVGVERGMELDVARHLGRVGVSSRGCDDNDDGTLDNVGQKEDPVFDRQNSHDFDCVRFSDASCGSVLPAKCGGNIDRTNESTHVVFASSKNLSEEGLVGEQSSKNSGFVESDFEF</sequence>
<protein>
    <submittedName>
        <fullName evidence="2">Uncharacterized protein</fullName>
    </submittedName>
</protein>
<feature type="compositionally biased region" description="Acidic residues" evidence="1">
    <location>
        <begin position="46"/>
        <end position="69"/>
    </location>
</feature>
<organism evidence="2 3">
    <name type="scientific">Trypanosoma theileri</name>
    <dbReference type="NCBI Taxonomy" id="67003"/>
    <lineage>
        <taxon>Eukaryota</taxon>
        <taxon>Discoba</taxon>
        <taxon>Euglenozoa</taxon>
        <taxon>Kinetoplastea</taxon>
        <taxon>Metakinetoplastina</taxon>
        <taxon>Trypanosomatida</taxon>
        <taxon>Trypanosomatidae</taxon>
        <taxon>Trypanosoma</taxon>
    </lineage>
</organism>
<dbReference type="EMBL" id="NBCO01000013">
    <property type="protein sequence ID" value="ORC89240.1"/>
    <property type="molecule type" value="Genomic_DNA"/>
</dbReference>
<keyword evidence="3" id="KW-1185">Reference proteome</keyword>
<evidence type="ECO:0000256" key="1">
    <source>
        <dbReference type="SAM" id="MobiDB-lite"/>
    </source>
</evidence>
<dbReference type="VEuPathDB" id="TriTrypDB:TM35_000132440"/>